<dbReference type="SUPFAM" id="SSF57903">
    <property type="entry name" value="FYVE/PHD zinc finger"/>
    <property type="match status" value="1"/>
</dbReference>
<dbReference type="Gene3D" id="3.30.40.10">
    <property type="entry name" value="Zinc/RING finger domain, C3HC4 (zinc finger)"/>
    <property type="match status" value="1"/>
</dbReference>
<dbReference type="InterPro" id="IPR013083">
    <property type="entry name" value="Znf_RING/FYVE/PHD"/>
</dbReference>
<evidence type="ECO:0000256" key="2">
    <source>
        <dbReference type="ARBA" id="ARBA00022771"/>
    </source>
</evidence>
<dbReference type="Proteomes" id="UP001165122">
    <property type="component" value="Unassembled WGS sequence"/>
</dbReference>
<protein>
    <recommendedName>
        <fullName evidence="6">PHD-type domain-containing protein</fullName>
    </recommendedName>
</protein>
<dbReference type="InterPro" id="IPR011011">
    <property type="entry name" value="Znf_FYVE_PHD"/>
</dbReference>
<dbReference type="InterPro" id="IPR001965">
    <property type="entry name" value="Znf_PHD"/>
</dbReference>
<evidence type="ECO:0000256" key="3">
    <source>
        <dbReference type="ARBA" id="ARBA00022833"/>
    </source>
</evidence>
<evidence type="ECO:0000313" key="7">
    <source>
        <dbReference type="EMBL" id="GMH64418.1"/>
    </source>
</evidence>
<dbReference type="SMART" id="SM00249">
    <property type="entry name" value="PHD"/>
    <property type="match status" value="1"/>
</dbReference>
<dbReference type="EMBL" id="BRXW01000542">
    <property type="protein sequence ID" value="GMH64418.1"/>
    <property type="molecule type" value="Genomic_DNA"/>
</dbReference>
<keyword evidence="8" id="KW-1185">Reference proteome</keyword>
<gene>
    <name evidence="7" type="ORF">TrLO_g8294</name>
</gene>
<dbReference type="OrthoDB" id="432829at2759"/>
<feature type="region of interest" description="Disordered" evidence="5">
    <location>
        <begin position="1"/>
        <end position="20"/>
    </location>
</feature>
<evidence type="ECO:0000256" key="4">
    <source>
        <dbReference type="PROSITE-ProRule" id="PRU00146"/>
    </source>
</evidence>
<reference evidence="8" key="1">
    <citation type="journal article" date="2023" name="Commun. Biol.">
        <title>Genome analysis of Parmales, the sister group of diatoms, reveals the evolutionary specialization of diatoms from phago-mixotrophs to photoautotrophs.</title>
        <authorList>
            <person name="Ban H."/>
            <person name="Sato S."/>
            <person name="Yoshikawa S."/>
            <person name="Yamada K."/>
            <person name="Nakamura Y."/>
            <person name="Ichinomiya M."/>
            <person name="Sato N."/>
            <person name="Blanc-Mathieu R."/>
            <person name="Endo H."/>
            <person name="Kuwata A."/>
            <person name="Ogata H."/>
        </authorList>
    </citation>
    <scope>NUCLEOTIDE SEQUENCE [LARGE SCALE GENOMIC DNA]</scope>
    <source>
        <strain evidence="8">NIES 3700</strain>
    </source>
</reference>
<organism evidence="7 8">
    <name type="scientific">Triparma laevis f. longispina</name>
    <dbReference type="NCBI Taxonomy" id="1714387"/>
    <lineage>
        <taxon>Eukaryota</taxon>
        <taxon>Sar</taxon>
        <taxon>Stramenopiles</taxon>
        <taxon>Ochrophyta</taxon>
        <taxon>Bolidophyceae</taxon>
        <taxon>Parmales</taxon>
        <taxon>Triparmaceae</taxon>
        <taxon>Triparma</taxon>
    </lineage>
</organism>
<dbReference type="AlphaFoldDB" id="A0A9W7A885"/>
<sequence>MTQQTIAIPPQQTHQPQQPANPLLANPLANQSLGGMAPNLASAIQGLPPQLGNLLSGMTQQQQQQAIQQQIRMLQRLQQEQIIRAHALHQLGGMVNTQPFQVAMSGGRGPPNQQQQQQQQLKHDLQSAPAPKTNGSLTLTSSDFASIVNTPASTAAPVPPPLPARYNPTRPVPYNPPKADIPPKAYIPKPTKTRKVNVSSKIKPQTQYNKKSMVVVNPITVYSTIPTIQSVKDEPPPLTIPNEIITCDMIKSDVNRYLLSKFNEGNLWKNIMRKAHQILIQLDHLLRPGTSLPTTAYFEICKEFGFTVRGKQFYFPAGWPRNCQRVNEIKNTGQVAKRPPQGSFWYRSVSAVVGAKAFRNYLVNVAERPWMCDWTKAFEVKDWTPWLTTSLSTLDFKSELQPPPQVWTTGVPCLRGIMRATNWRITIQGFWSNHRSNLFRPITNEAIKEASTVNDTNVSEFMWSSGQSTDFDSLPPKKDIRFGGQFIFKDQSGTEANIPEKQIDVKFSRNSEGNLNIAGEGTNEFGDFRIIGVCIRNHEGVFEACIYKVFKSSSELTGTGVDVESIQCSCADCPDKRDESIPILLCDICDEGFHTTCLGLKEVPPGDSWFCNRCAPKRPKLVQQATELLVTLSKMVNSPSDGGPKGSKQRIDRMFMIAAAYGWTETANYCKYGRKERCFGPSPTLTKDSELFWPKPRVHLNSYSMFEQYLKWVIDPETNEPPVEAPAPPPPPPPKPKPSRGYSQPIGTYHSLIDHSSAQSSLTPNQILKTYTNHGEVFDRRYFREETIPDVDLPIFSAIPPPDYLPKEIPRVNPLPNYAEVYGPDIMYDEARHGLFSREKLLELARKNYLVNQVSKSKQRDAFMLKCYREEFRQMAKRAHKRAAVKAANEKDEENYKIALMKKFPDNEYLRKVYIEARSDPSIVEKRMTDVCEKFRISTEECKQWFEKGFPEGANEDPEKDRRDGWEKRLQLHKDVLHIGSVVNKSYLSLISEKIQGRLRDWHTDGDEDERVKVLSGIIGWLHDIPGFPSFHDQPDRLIRVAKKLEYFLYNMSVGKATYLSWKSKNITKAAMNQIVDVWKDMTEEEATAIDRHEVEKFLKTETAKEHELAVKEEKEYQEALERHLQETVGKKRKNGTSESAQLQKKPRVDRIPDPEDPNGYKEVPYVGAEKKAQNYQMLLSAKRRKEHEACKQDLQYLIDWANKEDKMTQKK</sequence>
<comment type="caution">
    <text evidence="7">The sequence shown here is derived from an EMBL/GenBank/DDBJ whole genome shotgun (WGS) entry which is preliminary data.</text>
</comment>
<feature type="domain" description="PHD-type" evidence="6">
    <location>
        <begin position="567"/>
        <end position="617"/>
    </location>
</feature>
<name>A0A9W7A885_9STRA</name>
<dbReference type="Pfam" id="PF00628">
    <property type="entry name" value="PHD"/>
    <property type="match status" value="1"/>
</dbReference>
<evidence type="ECO:0000256" key="5">
    <source>
        <dbReference type="SAM" id="MobiDB-lite"/>
    </source>
</evidence>
<feature type="region of interest" description="Disordered" evidence="5">
    <location>
        <begin position="720"/>
        <end position="746"/>
    </location>
</feature>
<dbReference type="PROSITE" id="PS50016">
    <property type="entry name" value="ZF_PHD_2"/>
    <property type="match status" value="1"/>
</dbReference>
<evidence type="ECO:0000313" key="8">
    <source>
        <dbReference type="Proteomes" id="UP001165122"/>
    </source>
</evidence>
<keyword evidence="3" id="KW-0862">Zinc</keyword>
<feature type="region of interest" description="Disordered" evidence="5">
    <location>
        <begin position="173"/>
        <end position="203"/>
    </location>
</feature>
<evidence type="ECO:0000256" key="1">
    <source>
        <dbReference type="ARBA" id="ARBA00022723"/>
    </source>
</evidence>
<keyword evidence="2 4" id="KW-0863">Zinc-finger</keyword>
<keyword evidence="1" id="KW-0479">Metal-binding</keyword>
<accession>A0A9W7A885</accession>
<dbReference type="InterPro" id="IPR019787">
    <property type="entry name" value="Znf_PHD-finger"/>
</dbReference>
<dbReference type="GO" id="GO:0008270">
    <property type="term" value="F:zinc ion binding"/>
    <property type="evidence" value="ECO:0007669"/>
    <property type="project" value="UniProtKB-KW"/>
</dbReference>
<proteinExistence type="predicted"/>
<feature type="compositionally biased region" description="Pro residues" evidence="5">
    <location>
        <begin position="723"/>
        <end position="736"/>
    </location>
</feature>
<evidence type="ECO:0000259" key="6">
    <source>
        <dbReference type="PROSITE" id="PS50016"/>
    </source>
</evidence>
<feature type="region of interest" description="Disordered" evidence="5">
    <location>
        <begin position="100"/>
        <end position="137"/>
    </location>
</feature>
<feature type="region of interest" description="Disordered" evidence="5">
    <location>
        <begin position="1126"/>
        <end position="1168"/>
    </location>
</feature>